<organism evidence="11 12">
    <name type="scientific">Muricoprocola aceti</name>
    <dbReference type="NCBI Taxonomy" id="2981772"/>
    <lineage>
        <taxon>Bacteria</taxon>
        <taxon>Bacillati</taxon>
        <taxon>Bacillota</taxon>
        <taxon>Clostridia</taxon>
        <taxon>Lachnospirales</taxon>
        <taxon>Lachnospiraceae</taxon>
        <taxon>Muricoprocola</taxon>
    </lineage>
</organism>
<dbReference type="PRINTS" id="PR00344">
    <property type="entry name" value="BCTRLSENSOR"/>
</dbReference>
<dbReference type="EMBL" id="JAOQKE010000026">
    <property type="protein sequence ID" value="MCU6726473.1"/>
    <property type="molecule type" value="Genomic_DNA"/>
</dbReference>
<comment type="catalytic activity">
    <reaction evidence="1">
        <text>ATP + protein L-histidine = ADP + protein N-phospho-L-histidine.</text>
        <dbReference type="EC" id="2.7.13.3"/>
    </reaction>
</comment>
<dbReference type="Pfam" id="PF02518">
    <property type="entry name" value="HATPase_c"/>
    <property type="match status" value="1"/>
</dbReference>
<evidence type="ECO:0000256" key="8">
    <source>
        <dbReference type="ARBA" id="ARBA00023012"/>
    </source>
</evidence>
<evidence type="ECO:0000256" key="5">
    <source>
        <dbReference type="ARBA" id="ARBA00022741"/>
    </source>
</evidence>
<evidence type="ECO:0000256" key="1">
    <source>
        <dbReference type="ARBA" id="ARBA00000085"/>
    </source>
</evidence>
<dbReference type="SUPFAM" id="SSF55874">
    <property type="entry name" value="ATPase domain of HSP90 chaperone/DNA topoisomerase II/histidine kinase"/>
    <property type="match status" value="2"/>
</dbReference>
<evidence type="ECO:0000256" key="4">
    <source>
        <dbReference type="ARBA" id="ARBA00022679"/>
    </source>
</evidence>
<dbReference type="InterPro" id="IPR005467">
    <property type="entry name" value="His_kinase_dom"/>
</dbReference>
<dbReference type="InterPro" id="IPR003594">
    <property type="entry name" value="HATPase_dom"/>
</dbReference>
<feature type="coiled-coil region" evidence="9">
    <location>
        <begin position="488"/>
        <end position="520"/>
    </location>
</feature>
<dbReference type="SMART" id="SM00387">
    <property type="entry name" value="HATPase_c"/>
    <property type="match status" value="1"/>
</dbReference>
<keyword evidence="6" id="KW-0418">Kinase</keyword>
<evidence type="ECO:0000256" key="6">
    <source>
        <dbReference type="ARBA" id="ARBA00022777"/>
    </source>
</evidence>
<keyword evidence="3" id="KW-0597">Phosphoprotein</keyword>
<dbReference type="PROSITE" id="PS50109">
    <property type="entry name" value="HIS_KIN"/>
    <property type="match status" value="1"/>
</dbReference>
<dbReference type="Gene3D" id="3.30.565.10">
    <property type="entry name" value="Histidine kinase-like ATPase, C-terminal domain"/>
    <property type="match status" value="2"/>
</dbReference>
<feature type="coiled-coil region" evidence="9">
    <location>
        <begin position="548"/>
        <end position="575"/>
    </location>
</feature>
<keyword evidence="5" id="KW-0547">Nucleotide-binding</keyword>
<accession>A0ABT2SPN8</accession>
<dbReference type="Proteomes" id="UP001652338">
    <property type="component" value="Unassembled WGS sequence"/>
</dbReference>
<dbReference type="InterPro" id="IPR004358">
    <property type="entry name" value="Sig_transdc_His_kin-like_C"/>
</dbReference>
<proteinExistence type="predicted"/>
<protein>
    <recommendedName>
        <fullName evidence="2">histidine kinase</fullName>
        <ecNumber evidence="2">2.7.13.3</ecNumber>
    </recommendedName>
</protein>
<keyword evidence="8" id="KW-0902">Two-component regulatory system</keyword>
<evidence type="ECO:0000256" key="9">
    <source>
        <dbReference type="SAM" id="Coils"/>
    </source>
</evidence>
<dbReference type="PANTHER" id="PTHR43065">
    <property type="entry name" value="SENSOR HISTIDINE KINASE"/>
    <property type="match status" value="1"/>
</dbReference>
<evidence type="ECO:0000313" key="12">
    <source>
        <dbReference type="Proteomes" id="UP001652338"/>
    </source>
</evidence>
<evidence type="ECO:0000256" key="2">
    <source>
        <dbReference type="ARBA" id="ARBA00012438"/>
    </source>
</evidence>
<feature type="coiled-coil region" evidence="9">
    <location>
        <begin position="132"/>
        <end position="159"/>
    </location>
</feature>
<dbReference type="PANTHER" id="PTHR43065:SF10">
    <property type="entry name" value="PEROXIDE STRESS-ACTIVATED HISTIDINE KINASE MAK3"/>
    <property type="match status" value="1"/>
</dbReference>
<sequence>MQKNLRFKTNSRHIGQLGRELVTDFVTALVELVKNAYDADAGRVMIKIEDANTPNSRIVIADTGCGMTQSEFENRWMVIGTSNKVSNPYTPNGRRKAGKKGIGRFSVERLAERVSIYSYTEEESYKVSINWNKFEEISIDGLKQRIKILRNKRDTAAAKYLANQLEYFLSLPLTGDDEKEQEYVRKTAGEICENYEYAFEGLYLDMIEKNVLPILKKQEKVELKLEEIENPLTEIEKREEERSYQILKELWDGKKNGANCTGIVMVLERLRDNWKQKDIDKLQKELRLLVAPEFIEKDPFHIELIADQFEIPEELSVNSILDLAFAKVEARICNGGRDSQIIYKDIQGHSEKEEETYEEPLICGDLTFELYYFLRDAHHLTNETYAYRLAVQVLNIYSGVKIYRDNFRVKPYGEIGNDWLGLDKAKTSDTHGYRVGNNQTIGVIKISDEQNPLLIDATNREGLIENEAYEQLKEFILKSMYLISRIRKKIADDELKQKLEKEEEKKKEEKKKEKEHKKKQDAYYNKIEQLLVAEAEKTRSGNYVLHVIQEWKKNDEKFQEEKEKSSEQRENAYREYIDYQETELSMYKNLATLGILTGNFGHETQDVVSRIGGTLSYYQELAEILNMESFKQVTKNVVSDFERISGYSAMIVEFLRKKKRNPETELNFGMVLDGICKLYLPMLKPFDIQIQWNSRSDIVMTMRQIDLESIIINMITNAFEQVKERSNRKIQIQFTEDDETIELLFEDSGVGVPEPEREKIFHAFYTTKEDDGIGLGLNIVKDIVSSYDGTIYVMDSKELGGAKFVVHFMKKETT</sequence>
<comment type="caution">
    <text evidence="11">The sequence shown here is derived from an EMBL/GenBank/DDBJ whole genome shotgun (WGS) entry which is preliminary data.</text>
</comment>
<evidence type="ECO:0000259" key="10">
    <source>
        <dbReference type="PROSITE" id="PS50109"/>
    </source>
</evidence>
<keyword evidence="4" id="KW-0808">Transferase</keyword>
<dbReference type="InterPro" id="IPR036890">
    <property type="entry name" value="HATPase_C_sf"/>
</dbReference>
<keyword evidence="12" id="KW-1185">Reference proteome</keyword>
<gene>
    <name evidence="11" type="ORF">OCV47_14275</name>
</gene>
<dbReference type="GO" id="GO:0005524">
    <property type="term" value="F:ATP binding"/>
    <property type="evidence" value="ECO:0007669"/>
    <property type="project" value="UniProtKB-KW"/>
</dbReference>
<evidence type="ECO:0000256" key="7">
    <source>
        <dbReference type="ARBA" id="ARBA00022840"/>
    </source>
</evidence>
<dbReference type="EC" id="2.7.13.3" evidence="2"/>
<evidence type="ECO:0000256" key="3">
    <source>
        <dbReference type="ARBA" id="ARBA00022553"/>
    </source>
</evidence>
<feature type="domain" description="Histidine kinase" evidence="10">
    <location>
        <begin position="599"/>
        <end position="812"/>
    </location>
</feature>
<name>A0ABT2SPN8_9FIRM</name>
<reference evidence="11 12" key="1">
    <citation type="journal article" date="2021" name="ISME Commun">
        <title>Automated analysis of genomic sequences facilitates high-throughput and comprehensive description of bacteria.</title>
        <authorList>
            <person name="Hitch T.C.A."/>
        </authorList>
    </citation>
    <scope>NUCLEOTIDE SEQUENCE [LARGE SCALE GENOMIC DNA]</scope>
    <source>
        <strain evidence="11 12">Sanger_29</strain>
    </source>
</reference>
<dbReference type="RefSeq" id="WP_262655720.1">
    <property type="nucleotide sequence ID" value="NZ_JAOQKE010000026.1"/>
</dbReference>
<keyword evidence="9" id="KW-0175">Coiled coil</keyword>
<keyword evidence="7 11" id="KW-0067">ATP-binding</keyword>
<evidence type="ECO:0000313" key="11">
    <source>
        <dbReference type="EMBL" id="MCU6726473.1"/>
    </source>
</evidence>
<dbReference type="Pfam" id="PF13589">
    <property type="entry name" value="HATPase_c_3"/>
    <property type="match status" value="1"/>
</dbReference>